<dbReference type="PANTHER" id="PTHR11977:SF123">
    <property type="entry name" value="GELSOLIN"/>
    <property type="match status" value="1"/>
</dbReference>
<dbReference type="InterPro" id="IPR007122">
    <property type="entry name" value="Villin/Gelsolin"/>
</dbReference>
<dbReference type="AlphaFoldDB" id="A0A1E1W0I9"/>
<dbReference type="GO" id="GO:0051014">
    <property type="term" value="P:actin filament severing"/>
    <property type="evidence" value="ECO:0007669"/>
    <property type="project" value="TreeGrafter"/>
</dbReference>
<reference evidence="3" key="1">
    <citation type="submission" date="2015-09" db="EMBL/GenBank/DDBJ databases">
        <title>De novo assembly of Pectinophora gossypiella (Pink Bollworm) gut transcriptome.</title>
        <authorList>
            <person name="Tassone E.E."/>
        </authorList>
    </citation>
    <scope>NUCLEOTIDE SEQUENCE</scope>
</reference>
<dbReference type="GO" id="GO:0005546">
    <property type="term" value="F:phosphatidylinositol-4,5-bisphosphate binding"/>
    <property type="evidence" value="ECO:0007669"/>
    <property type="project" value="TreeGrafter"/>
</dbReference>
<evidence type="ECO:0000313" key="3">
    <source>
        <dbReference type="EMBL" id="JAT80462.1"/>
    </source>
</evidence>
<protein>
    <recommendedName>
        <fullName evidence="2">Gelsolin-like domain-containing protein</fullName>
    </recommendedName>
</protein>
<accession>A0A1E1W0I9</accession>
<evidence type="ECO:0000259" key="2">
    <source>
        <dbReference type="Pfam" id="PF00626"/>
    </source>
</evidence>
<feature type="non-terminal residue" evidence="3">
    <location>
        <position position="1"/>
    </location>
</feature>
<dbReference type="Gene3D" id="3.40.20.10">
    <property type="entry name" value="Severin"/>
    <property type="match status" value="1"/>
</dbReference>
<dbReference type="EMBL" id="GDQN01010592">
    <property type="protein sequence ID" value="JAT80462.1"/>
    <property type="molecule type" value="Transcribed_RNA"/>
</dbReference>
<gene>
    <name evidence="3" type="ORF">g.16804</name>
</gene>
<dbReference type="SUPFAM" id="SSF55753">
    <property type="entry name" value="Actin depolymerizing proteins"/>
    <property type="match status" value="1"/>
</dbReference>
<dbReference type="GO" id="GO:0051015">
    <property type="term" value="F:actin filament binding"/>
    <property type="evidence" value="ECO:0007669"/>
    <property type="project" value="InterPro"/>
</dbReference>
<dbReference type="GO" id="GO:0005737">
    <property type="term" value="C:cytoplasm"/>
    <property type="evidence" value="ECO:0007669"/>
    <property type="project" value="TreeGrafter"/>
</dbReference>
<dbReference type="PANTHER" id="PTHR11977">
    <property type="entry name" value="VILLIN"/>
    <property type="match status" value="1"/>
</dbReference>
<dbReference type="Pfam" id="PF00626">
    <property type="entry name" value="Gelsolin"/>
    <property type="match status" value="1"/>
</dbReference>
<organism evidence="3">
    <name type="scientific">Pectinophora gossypiella</name>
    <name type="common">Cotton pink bollworm</name>
    <name type="synonym">Depressaria gossypiella</name>
    <dbReference type="NCBI Taxonomy" id="13191"/>
    <lineage>
        <taxon>Eukaryota</taxon>
        <taxon>Metazoa</taxon>
        <taxon>Ecdysozoa</taxon>
        <taxon>Arthropoda</taxon>
        <taxon>Hexapoda</taxon>
        <taxon>Insecta</taxon>
        <taxon>Pterygota</taxon>
        <taxon>Neoptera</taxon>
        <taxon>Endopterygota</taxon>
        <taxon>Lepidoptera</taxon>
        <taxon>Glossata</taxon>
        <taxon>Ditrysia</taxon>
        <taxon>Gelechioidea</taxon>
        <taxon>Gelechiidae</taxon>
        <taxon>Apatetrinae</taxon>
        <taxon>Pectinophora</taxon>
    </lineage>
</organism>
<keyword evidence="1" id="KW-0677">Repeat</keyword>
<dbReference type="GO" id="GO:0015629">
    <property type="term" value="C:actin cytoskeleton"/>
    <property type="evidence" value="ECO:0007669"/>
    <property type="project" value="TreeGrafter"/>
</dbReference>
<dbReference type="GO" id="GO:0008154">
    <property type="term" value="P:actin polymerization or depolymerization"/>
    <property type="evidence" value="ECO:0007669"/>
    <property type="project" value="TreeGrafter"/>
</dbReference>
<evidence type="ECO:0000256" key="1">
    <source>
        <dbReference type="ARBA" id="ARBA00022737"/>
    </source>
</evidence>
<dbReference type="InterPro" id="IPR029006">
    <property type="entry name" value="ADF-H/Gelsolin-like_dom_sf"/>
</dbReference>
<dbReference type="GO" id="GO:0051016">
    <property type="term" value="P:barbed-end actin filament capping"/>
    <property type="evidence" value="ECO:0007669"/>
    <property type="project" value="TreeGrafter"/>
</dbReference>
<sequence length="130" mass="15252">WTGYSRQVQPRLYEVSLNANNLRFTLLPEIRQSELQSDEAYVLDTGRQVFVWLGDEAPQHLIKSATIIANAYAGTHPADNINMYVTKQGLEPTDFTLMFDQWDPDMWKKIRDYEADRERELRDNEIDVDK</sequence>
<dbReference type="OrthoDB" id="6375767at2759"/>
<dbReference type="SMART" id="SM00262">
    <property type="entry name" value="GEL"/>
    <property type="match status" value="1"/>
</dbReference>
<proteinExistence type="predicted"/>
<feature type="domain" description="Gelsolin-like" evidence="2">
    <location>
        <begin position="30"/>
        <end position="60"/>
    </location>
</feature>
<dbReference type="InterPro" id="IPR007123">
    <property type="entry name" value="Gelsolin-like_dom"/>
</dbReference>
<name>A0A1E1W0I9_PECGO</name>